<dbReference type="RefSeq" id="WP_060108266.1">
    <property type="nucleotide sequence ID" value="NZ_LPEQ01000113.1"/>
</dbReference>
<reference evidence="1 2" key="1">
    <citation type="submission" date="2015-11" db="EMBL/GenBank/DDBJ databases">
        <title>Expanding the genomic diversity of Burkholderia species for the development of highly accurate diagnostics.</title>
        <authorList>
            <person name="Sahl J."/>
            <person name="Keim P."/>
            <person name="Wagner D."/>
        </authorList>
    </citation>
    <scope>NUCLEOTIDE SEQUENCE [LARGE SCALE GENOMIC DNA]</scope>
    <source>
        <strain evidence="1 2">MSMB1301WGS</strain>
    </source>
</reference>
<evidence type="ECO:0000313" key="1">
    <source>
        <dbReference type="EMBL" id="KVV40945.1"/>
    </source>
</evidence>
<proteinExistence type="predicted"/>
<accession>A0A105V3X8</accession>
<dbReference type="AlphaFoldDB" id="A0A105V3X8"/>
<keyword evidence="2" id="KW-1185">Reference proteome</keyword>
<gene>
    <name evidence="1" type="ORF">WT27_13555</name>
</gene>
<comment type="caution">
    <text evidence="1">The sequence shown here is derived from an EMBL/GenBank/DDBJ whole genome shotgun (WGS) entry which is preliminary data.</text>
</comment>
<dbReference type="EMBL" id="LPEQ01000113">
    <property type="protein sequence ID" value="KVV40945.1"/>
    <property type="molecule type" value="Genomic_DNA"/>
</dbReference>
<protein>
    <submittedName>
        <fullName evidence="1">Uncharacterized protein</fullName>
    </submittedName>
</protein>
<evidence type="ECO:0000313" key="2">
    <source>
        <dbReference type="Proteomes" id="UP000062317"/>
    </source>
</evidence>
<organism evidence="1 2">
    <name type="scientific">Burkholderia territorii</name>
    <dbReference type="NCBI Taxonomy" id="1503055"/>
    <lineage>
        <taxon>Bacteria</taxon>
        <taxon>Pseudomonadati</taxon>
        <taxon>Pseudomonadota</taxon>
        <taxon>Betaproteobacteria</taxon>
        <taxon>Burkholderiales</taxon>
        <taxon>Burkholderiaceae</taxon>
        <taxon>Burkholderia</taxon>
        <taxon>Burkholderia cepacia complex</taxon>
    </lineage>
</organism>
<name>A0A105V3X8_9BURK</name>
<sequence length="204" mass="22629">MFTNVLFRIHGGLARQLVKQHIADRLRTSEANAAMLKELGVTRYWPSVDDGTVLSVHFSGERHADFVKPNRRGASHPKPGTQWAGRFAAQVGYESPSIIISRAFNIPLSLSTGKGDFKGWSALGVPLQECGFLYLGEDGPYAMWVPDVPGEVAAALAKGYDVNEPARSFKLEFEGCKRMEPEEWDILVAQDSLRRKQQDRILAA</sequence>
<dbReference type="Proteomes" id="UP000062317">
    <property type="component" value="Unassembled WGS sequence"/>
</dbReference>